<dbReference type="AlphaFoldDB" id="A0AAW8B485"/>
<dbReference type="GO" id="GO:0005886">
    <property type="term" value="C:plasma membrane"/>
    <property type="evidence" value="ECO:0007669"/>
    <property type="project" value="UniProtKB-SubCell"/>
</dbReference>
<dbReference type="Pfam" id="PF01569">
    <property type="entry name" value="PAP2"/>
    <property type="match status" value="1"/>
</dbReference>
<keyword evidence="7 10" id="KW-0472">Membrane</keyword>
<feature type="transmembrane region" description="Helical" evidence="10">
    <location>
        <begin position="153"/>
        <end position="174"/>
    </location>
</feature>
<feature type="transmembrane region" description="Helical" evidence="10">
    <location>
        <begin position="60"/>
        <end position="82"/>
    </location>
</feature>
<accession>A0AAW8B485</accession>
<evidence type="ECO:0000256" key="1">
    <source>
        <dbReference type="ARBA" id="ARBA00004651"/>
    </source>
</evidence>
<organism evidence="12 13">
    <name type="scientific">Porticoccus litoralis</name>
    <dbReference type="NCBI Taxonomy" id="434086"/>
    <lineage>
        <taxon>Bacteria</taxon>
        <taxon>Pseudomonadati</taxon>
        <taxon>Pseudomonadota</taxon>
        <taxon>Gammaproteobacteria</taxon>
        <taxon>Cellvibrionales</taxon>
        <taxon>Porticoccaceae</taxon>
        <taxon>Porticoccus</taxon>
    </lineage>
</organism>
<evidence type="ECO:0000256" key="9">
    <source>
        <dbReference type="ARBA" id="ARBA00047594"/>
    </source>
</evidence>
<comment type="catalytic activity">
    <reaction evidence="9">
        <text>di-trans,octa-cis-undecaprenyl diphosphate + H2O = di-trans,octa-cis-undecaprenyl phosphate + phosphate + H(+)</text>
        <dbReference type="Rhea" id="RHEA:28094"/>
        <dbReference type="ChEBI" id="CHEBI:15377"/>
        <dbReference type="ChEBI" id="CHEBI:15378"/>
        <dbReference type="ChEBI" id="CHEBI:43474"/>
        <dbReference type="ChEBI" id="CHEBI:58405"/>
        <dbReference type="ChEBI" id="CHEBI:60392"/>
        <dbReference type="EC" id="3.6.1.27"/>
    </reaction>
</comment>
<keyword evidence="13" id="KW-1185">Reference proteome</keyword>
<comment type="subcellular location">
    <subcellularLocation>
        <location evidence="1">Cell membrane</location>
        <topology evidence="1">Multi-pass membrane protein</topology>
    </subcellularLocation>
</comment>
<evidence type="ECO:0000256" key="7">
    <source>
        <dbReference type="ARBA" id="ARBA00023136"/>
    </source>
</evidence>
<keyword evidence="4 10" id="KW-0812">Transmembrane</keyword>
<evidence type="ECO:0000313" key="13">
    <source>
        <dbReference type="Proteomes" id="UP001178354"/>
    </source>
</evidence>
<protein>
    <recommendedName>
        <fullName evidence="2">undecaprenyl-diphosphate phosphatase</fullName>
        <ecNumber evidence="2">3.6.1.27</ecNumber>
    </recommendedName>
    <alternativeName>
        <fullName evidence="8">Undecaprenyl pyrophosphate phosphatase</fullName>
    </alternativeName>
</protein>
<feature type="transmembrane region" description="Helical" evidence="10">
    <location>
        <begin position="117"/>
        <end position="141"/>
    </location>
</feature>
<dbReference type="PANTHER" id="PTHR14969">
    <property type="entry name" value="SPHINGOSINE-1-PHOSPHATE PHOSPHOHYDROLASE"/>
    <property type="match status" value="1"/>
</dbReference>
<name>A0AAW8B485_9GAMM</name>
<dbReference type="RefSeq" id="WP_305169846.1">
    <property type="nucleotide sequence ID" value="NZ_JAUUUU010000002.1"/>
</dbReference>
<reference evidence="12" key="2">
    <citation type="submission" date="2023-08" db="EMBL/GenBank/DDBJ databases">
        <authorList>
            <person name="Luo J."/>
        </authorList>
    </citation>
    <scope>NUCLEOTIDE SEQUENCE</scope>
    <source>
        <strain evidence="12">DSM 25064</strain>
    </source>
</reference>
<dbReference type="EMBL" id="JAUUUU010000002">
    <property type="protein sequence ID" value="MDP1520280.1"/>
    <property type="molecule type" value="Genomic_DNA"/>
</dbReference>
<comment type="caution">
    <text evidence="12">The sequence shown here is derived from an EMBL/GenBank/DDBJ whole genome shotgun (WGS) entry which is preliminary data.</text>
</comment>
<proteinExistence type="predicted"/>
<keyword evidence="5" id="KW-0378">Hydrolase</keyword>
<dbReference type="EC" id="3.6.1.27" evidence="2"/>
<evidence type="ECO:0000256" key="6">
    <source>
        <dbReference type="ARBA" id="ARBA00022989"/>
    </source>
</evidence>
<gene>
    <name evidence="12" type="ORF">Q8A57_04790</name>
</gene>
<keyword evidence="3" id="KW-1003">Cell membrane</keyword>
<dbReference type="InterPro" id="IPR000326">
    <property type="entry name" value="PAP2/HPO"/>
</dbReference>
<dbReference type="Gene3D" id="1.20.144.10">
    <property type="entry name" value="Phosphatidic acid phosphatase type 2/haloperoxidase"/>
    <property type="match status" value="1"/>
</dbReference>
<dbReference type="SMART" id="SM00014">
    <property type="entry name" value="acidPPc"/>
    <property type="match status" value="1"/>
</dbReference>
<dbReference type="InterPro" id="IPR036938">
    <property type="entry name" value="PAP2/HPO_sf"/>
</dbReference>
<dbReference type="CDD" id="cd01610">
    <property type="entry name" value="PAP2_like"/>
    <property type="match status" value="1"/>
</dbReference>
<evidence type="ECO:0000256" key="8">
    <source>
        <dbReference type="ARBA" id="ARBA00032707"/>
    </source>
</evidence>
<keyword evidence="6 10" id="KW-1133">Transmembrane helix</keyword>
<dbReference type="PANTHER" id="PTHR14969:SF62">
    <property type="entry name" value="DECAPRENYLPHOSPHORYL-5-PHOSPHORIBOSE PHOSPHATASE RV3807C-RELATED"/>
    <property type="match status" value="1"/>
</dbReference>
<evidence type="ECO:0000313" key="12">
    <source>
        <dbReference type="EMBL" id="MDP1520280.1"/>
    </source>
</evidence>
<sequence length="179" mass="19768">MTTIKALQTLHSLDVATFTRIVQWNTRRSLCRMARLVSTSADGWFYLLIPLLLGLLWPEIIWPLTATLVTGLAIERLSYYLLKNSFKRNRPPNVIPGFQSVITASDEFSFPSGHTSAAFLVATVLVLLLPLNVAGYLYVWASLVALSRVVLGVHFPLDTVAGALLGSSIGWWAVQLITL</sequence>
<reference evidence="12" key="1">
    <citation type="journal article" date="2010" name="Int. J. Syst. Evol. Microbiol.">
        <title>Porticoccus litoralis gen. nov., sp. nov., a gammaproteobacterium isolated from the Yellow Sea.</title>
        <authorList>
            <person name="Oh H.M."/>
            <person name="Kim H."/>
            <person name="Kim K.M."/>
            <person name="Min G.S."/>
            <person name="Cho J.C."/>
        </authorList>
    </citation>
    <scope>NUCLEOTIDE SEQUENCE</scope>
    <source>
        <strain evidence="12">DSM 25064</strain>
    </source>
</reference>
<feature type="transmembrane region" description="Helical" evidence="10">
    <location>
        <begin position="36"/>
        <end position="54"/>
    </location>
</feature>
<evidence type="ECO:0000256" key="3">
    <source>
        <dbReference type="ARBA" id="ARBA00022475"/>
    </source>
</evidence>
<evidence type="ECO:0000259" key="11">
    <source>
        <dbReference type="SMART" id="SM00014"/>
    </source>
</evidence>
<dbReference type="SUPFAM" id="SSF48317">
    <property type="entry name" value="Acid phosphatase/Vanadium-dependent haloperoxidase"/>
    <property type="match status" value="1"/>
</dbReference>
<evidence type="ECO:0000256" key="10">
    <source>
        <dbReference type="SAM" id="Phobius"/>
    </source>
</evidence>
<dbReference type="GO" id="GO:0050380">
    <property type="term" value="F:undecaprenyl-diphosphatase activity"/>
    <property type="evidence" value="ECO:0007669"/>
    <property type="project" value="UniProtKB-EC"/>
</dbReference>
<evidence type="ECO:0000256" key="4">
    <source>
        <dbReference type="ARBA" id="ARBA00022692"/>
    </source>
</evidence>
<evidence type="ECO:0000256" key="5">
    <source>
        <dbReference type="ARBA" id="ARBA00022801"/>
    </source>
</evidence>
<dbReference type="Proteomes" id="UP001178354">
    <property type="component" value="Unassembled WGS sequence"/>
</dbReference>
<feature type="domain" description="Phosphatidic acid phosphatase type 2/haloperoxidase" evidence="11">
    <location>
        <begin position="61"/>
        <end position="174"/>
    </location>
</feature>
<evidence type="ECO:0000256" key="2">
    <source>
        <dbReference type="ARBA" id="ARBA00012374"/>
    </source>
</evidence>